<gene>
    <name evidence="3" type="ORF">GCM10022214_46940</name>
</gene>
<evidence type="ECO:0000313" key="3">
    <source>
        <dbReference type="EMBL" id="GAA4082425.1"/>
    </source>
</evidence>
<name>A0ABP7W8G6_9ACTN</name>
<reference evidence="4" key="1">
    <citation type="journal article" date="2019" name="Int. J. Syst. Evol. Microbiol.">
        <title>The Global Catalogue of Microorganisms (GCM) 10K type strain sequencing project: providing services to taxonomists for standard genome sequencing and annotation.</title>
        <authorList>
            <consortium name="The Broad Institute Genomics Platform"/>
            <consortium name="The Broad Institute Genome Sequencing Center for Infectious Disease"/>
            <person name="Wu L."/>
            <person name="Ma J."/>
        </authorList>
    </citation>
    <scope>NUCLEOTIDE SEQUENCE [LARGE SCALE GENOMIC DNA]</scope>
    <source>
        <strain evidence="4">JCM 16702</strain>
    </source>
</reference>
<keyword evidence="2" id="KW-0812">Transmembrane</keyword>
<accession>A0ABP7W8G6</accession>
<evidence type="ECO:0000313" key="4">
    <source>
        <dbReference type="Proteomes" id="UP001500683"/>
    </source>
</evidence>
<feature type="compositionally biased region" description="Gly residues" evidence="1">
    <location>
        <begin position="12"/>
        <end position="24"/>
    </location>
</feature>
<evidence type="ECO:0000256" key="2">
    <source>
        <dbReference type="SAM" id="Phobius"/>
    </source>
</evidence>
<keyword evidence="4" id="KW-1185">Reference proteome</keyword>
<feature type="region of interest" description="Disordered" evidence="1">
    <location>
        <begin position="1"/>
        <end position="33"/>
    </location>
</feature>
<evidence type="ECO:0000256" key="1">
    <source>
        <dbReference type="SAM" id="MobiDB-lite"/>
    </source>
</evidence>
<feature type="compositionally biased region" description="Low complexity" evidence="1">
    <location>
        <begin position="1"/>
        <end position="11"/>
    </location>
</feature>
<feature type="transmembrane region" description="Helical" evidence="2">
    <location>
        <begin position="107"/>
        <end position="128"/>
    </location>
</feature>
<dbReference type="RefSeq" id="WP_344951292.1">
    <property type="nucleotide sequence ID" value="NZ_BAAAZG010000033.1"/>
</dbReference>
<dbReference type="EMBL" id="BAAAZG010000033">
    <property type="protein sequence ID" value="GAA4082425.1"/>
    <property type="molecule type" value="Genomic_DNA"/>
</dbReference>
<sequence length="132" mass="13862">MADNTETTMTGHSGGGSGRPGGTPGWRARLSGGGVRSARRRAVSVLAGVVSLVTTVVVLVLAVHIVFVAFEANTGNELVRRVAGWAHDLAWQFKDVFQPANAKIEVAVNYGLAALVYLLVGRIVVGLVRRLG</sequence>
<dbReference type="Proteomes" id="UP001500683">
    <property type="component" value="Unassembled WGS sequence"/>
</dbReference>
<organism evidence="3 4">
    <name type="scientific">Actinomadura miaoliensis</name>
    <dbReference type="NCBI Taxonomy" id="430685"/>
    <lineage>
        <taxon>Bacteria</taxon>
        <taxon>Bacillati</taxon>
        <taxon>Actinomycetota</taxon>
        <taxon>Actinomycetes</taxon>
        <taxon>Streptosporangiales</taxon>
        <taxon>Thermomonosporaceae</taxon>
        <taxon>Actinomadura</taxon>
    </lineage>
</organism>
<keyword evidence="2" id="KW-0472">Membrane</keyword>
<proteinExistence type="predicted"/>
<protein>
    <submittedName>
        <fullName evidence="3">Uncharacterized protein</fullName>
    </submittedName>
</protein>
<feature type="transmembrane region" description="Helical" evidence="2">
    <location>
        <begin position="45"/>
        <end position="70"/>
    </location>
</feature>
<comment type="caution">
    <text evidence="3">The sequence shown here is derived from an EMBL/GenBank/DDBJ whole genome shotgun (WGS) entry which is preliminary data.</text>
</comment>
<keyword evidence="2" id="KW-1133">Transmembrane helix</keyword>